<protein>
    <submittedName>
        <fullName evidence="1">Uncharacterized protein</fullName>
    </submittedName>
</protein>
<dbReference type="EMBL" id="OD566691">
    <property type="protein sequence ID" value="CAD7444482.1"/>
    <property type="molecule type" value="Genomic_DNA"/>
</dbReference>
<name>A0A7R9F280_9NEOP</name>
<dbReference type="AlphaFoldDB" id="A0A7R9F280"/>
<sequence length="132" mass="15897">MLIARKLMRNIWMSMREEGCVLMQLPYFVQKMKGNIMRWVGPGRSNTRWQEISGSTKNQMVRRTEDTWKELGVEENTWKELGVEENTWKEVGLEENTWKELGMEENTWKEVRMEDKTWKEVAQNRIGLRGNW</sequence>
<proteinExistence type="predicted"/>
<evidence type="ECO:0000313" key="1">
    <source>
        <dbReference type="EMBL" id="CAD7444482.1"/>
    </source>
</evidence>
<accession>A0A7R9F280</accession>
<gene>
    <name evidence="1" type="ORF">TBIB3V08_LOCUS6859</name>
</gene>
<reference evidence="1" key="1">
    <citation type="submission" date="2020-11" db="EMBL/GenBank/DDBJ databases">
        <authorList>
            <person name="Tran Van P."/>
        </authorList>
    </citation>
    <scope>NUCLEOTIDE SEQUENCE</scope>
</reference>
<organism evidence="1">
    <name type="scientific">Timema bartmani</name>
    <dbReference type="NCBI Taxonomy" id="61472"/>
    <lineage>
        <taxon>Eukaryota</taxon>
        <taxon>Metazoa</taxon>
        <taxon>Ecdysozoa</taxon>
        <taxon>Arthropoda</taxon>
        <taxon>Hexapoda</taxon>
        <taxon>Insecta</taxon>
        <taxon>Pterygota</taxon>
        <taxon>Neoptera</taxon>
        <taxon>Polyneoptera</taxon>
        <taxon>Phasmatodea</taxon>
        <taxon>Timematodea</taxon>
        <taxon>Timematoidea</taxon>
        <taxon>Timematidae</taxon>
        <taxon>Timema</taxon>
    </lineage>
</organism>